<comment type="caution">
    <text evidence="1">The sequence shown here is derived from an EMBL/GenBank/DDBJ whole genome shotgun (WGS) entry which is preliminary data.</text>
</comment>
<keyword evidence="2" id="KW-1185">Reference proteome</keyword>
<reference evidence="1" key="1">
    <citation type="submission" date="2021-03" db="EMBL/GenBank/DDBJ databases">
        <authorList>
            <consortium name="DOE Joint Genome Institute"/>
            <person name="Ahrendt S."/>
            <person name="Looney B.P."/>
            <person name="Miyauchi S."/>
            <person name="Morin E."/>
            <person name="Drula E."/>
            <person name="Courty P.E."/>
            <person name="Chicoki N."/>
            <person name="Fauchery L."/>
            <person name="Kohler A."/>
            <person name="Kuo A."/>
            <person name="Labutti K."/>
            <person name="Pangilinan J."/>
            <person name="Lipzen A."/>
            <person name="Riley R."/>
            <person name="Andreopoulos W."/>
            <person name="He G."/>
            <person name="Johnson J."/>
            <person name="Barry K.W."/>
            <person name="Grigoriev I.V."/>
            <person name="Nagy L."/>
            <person name="Hibbett D."/>
            <person name="Henrissat B."/>
            <person name="Matheny P.B."/>
            <person name="Labbe J."/>
            <person name="Martin F."/>
        </authorList>
    </citation>
    <scope>NUCLEOTIDE SEQUENCE</scope>
    <source>
        <strain evidence="1">HHB10654</strain>
    </source>
</reference>
<dbReference type="EMBL" id="MU277223">
    <property type="protein sequence ID" value="KAI0059801.1"/>
    <property type="molecule type" value="Genomic_DNA"/>
</dbReference>
<evidence type="ECO:0000313" key="2">
    <source>
        <dbReference type="Proteomes" id="UP000814140"/>
    </source>
</evidence>
<feature type="non-terminal residue" evidence="1">
    <location>
        <position position="103"/>
    </location>
</feature>
<proteinExistence type="predicted"/>
<protein>
    <submittedName>
        <fullName evidence="1">Uncharacterized protein</fullName>
    </submittedName>
</protein>
<dbReference type="Proteomes" id="UP000814140">
    <property type="component" value="Unassembled WGS sequence"/>
</dbReference>
<name>A0ACB8SV64_9AGAM</name>
<accession>A0ACB8SV64</accession>
<sequence length="103" mass="11404">MNPVNESDILECLLREKGILDNEEQERALRMMAEHHMSRDSSQLLMYIAGVGGTGKSHVIKTIAEYFRRVDAASQLFVSAPTGIAAVLIEGYTIHALTFLPQS</sequence>
<evidence type="ECO:0000313" key="1">
    <source>
        <dbReference type="EMBL" id="KAI0059801.1"/>
    </source>
</evidence>
<organism evidence="1 2">
    <name type="scientific">Artomyces pyxidatus</name>
    <dbReference type="NCBI Taxonomy" id="48021"/>
    <lineage>
        <taxon>Eukaryota</taxon>
        <taxon>Fungi</taxon>
        <taxon>Dikarya</taxon>
        <taxon>Basidiomycota</taxon>
        <taxon>Agaricomycotina</taxon>
        <taxon>Agaricomycetes</taxon>
        <taxon>Russulales</taxon>
        <taxon>Auriscalpiaceae</taxon>
        <taxon>Artomyces</taxon>
    </lineage>
</organism>
<reference evidence="1" key="2">
    <citation type="journal article" date="2022" name="New Phytol.">
        <title>Evolutionary transition to the ectomycorrhizal habit in the genomes of a hyperdiverse lineage of mushroom-forming fungi.</title>
        <authorList>
            <person name="Looney B."/>
            <person name="Miyauchi S."/>
            <person name="Morin E."/>
            <person name="Drula E."/>
            <person name="Courty P.E."/>
            <person name="Kohler A."/>
            <person name="Kuo A."/>
            <person name="LaButti K."/>
            <person name="Pangilinan J."/>
            <person name="Lipzen A."/>
            <person name="Riley R."/>
            <person name="Andreopoulos W."/>
            <person name="He G."/>
            <person name="Johnson J."/>
            <person name="Nolan M."/>
            <person name="Tritt A."/>
            <person name="Barry K.W."/>
            <person name="Grigoriev I.V."/>
            <person name="Nagy L.G."/>
            <person name="Hibbett D."/>
            <person name="Henrissat B."/>
            <person name="Matheny P.B."/>
            <person name="Labbe J."/>
            <person name="Martin F.M."/>
        </authorList>
    </citation>
    <scope>NUCLEOTIDE SEQUENCE</scope>
    <source>
        <strain evidence="1">HHB10654</strain>
    </source>
</reference>
<gene>
    <name evidence="1" type="ORF">BV25DRAFT_1808423</name>
</gene>